<dbReference type="Proteomes" id="UP001387110">
    <property type="component" value="Unassembled WGS sequence"/>
</dbReference>
<evidence type="ECO:0000256" key="10">
    <source>
        <dbReference type="ARBA" id="ARBA00023012"/>
    </source>
</evidence>
<dbReference type="PANTHER" id="PTHR45453">
    <property type="entry name" value="PHOSPHATE REGULON SENSOR PROTEIN PHOR"/>
    <property type="match status" value="1"/>
</dbReference>
<dbReference type="CDD" id="cd00082">
    <property type="entry name" value="HisKA"/>
    <property type="match status" value="1"/>
</dbReference>
<comment type="caution">
    <text evidence="15">The sequence shown here is derived from an EMBL/GenBank/DDBJ whole genome shotgun (WGS) entry which is preliminary data.</text>
</comment>
<dbReference type="SMART" id="SM00387">
    <property type="entry name" value="HATPase_c"/>
    <property type="match status" value="1"/>
</dbReference>
<evidence type="ECO:0000256" key="1">
    <source>
        <dbReference type="ARBA" id="ARBA00000085"/>
    </source>
</evidence>
<dbReference type="InterPro" id="IPR036097">
    <property type="entry name" value="HisK_dim/P_sf"/>
</dbReference>
<keyword evidence="5" id="KW-0597">Phosphoprotein</keyword>
<keyword evidence="12" id="KW-1133">Transmembrane helix</keyword>
<feature type="transmembrane region" description="Helical" evidence="12">
    <location>
        <begin position="56"/>
        <end position="77"/>
    </location>
</feature>
<dbReference type="Pfam" id="PF00512">
    <property type="entry name" value="HisKA"/>
    <property type="match status" value="1"/>
</dbReference>
<dbReference type="InterPro" id="IPR003661">
    <property type="entry name" value="HisK_dim/P_dom"/>
</dbReference>
<dbReference type="SUPFAM" id="SSF55874">
    <property type="entry name" value="ATPase domain of HSP90 chaperone/DNA topoisomerase II/histidine kinase"/>
    <property type="match status" value="1"/>
</dbReference>
<comment type="subcellular location">
    <subcellularLocation>
        <location evidence="2">Cell membrane</location>
        <topology evidence="2">Multi-pass membrane protein</topology>
    </subcellularLocation>
</comment>
<dbReference type="RefSeq" id="WP_336449404.1">
    <property type="nucleotide sequence ID" value="NZ_JBAWKY010000003.1"/>
</dbReference>
<feature type="domain" description="HAMP" evidence="14">
    <location>
        <begin position="80"/>
        <end position="132"/>
    </location>
</feature>
<evidence type="ECO:0000256" key="3">
    <source>
        <dbReference type="ARBA" id="ARBA00012438"/>
    </source>
</evidence>
<protein>
    <recommendedName>
        <fullName evidence="3">histidine kinase</fullName>
        <ecNumber evidence="3">2.7.13.3</ecNumber>
    </recommendedName>
</protein>
<evidence type="ECO:0000256" key="12">
    <source>
        <dbReference type="SAM" id="Phobius"/>
    </source>
</evidence>
<proteinExistence type="predicted"/>
<keyword evidence="7" id="KW-0547">Nucleotide-binding</keyword>
<dbReference type="Pfam" id="PF02518">
    <property type="entry name" value="HATPase_c"/>
    <property type="match status" value="1"/>
</dbReference>
<evidence type="ECO:0000313" key="15">
    <source>
        <dbReference type="EMBL" id="MEI4463025.1"/>
    </source>
</evidence>
<dbReference type="InterPro" id="IPR005467">
    <property type="entry name" value="His_kinase_dom"/>
</dbReference>
<evidence type="ECO:0000256" key="7">
    <source>
        <dbReference type="ARBA" id="ARBA00022741"/>
    </source>
</evidence>
<gene>
    <name evidence="15" type="ORF">SZL87_11355</name>
</gene>
<evidence type="ECO:0000256" key="4">
    <source>
        <dbReference type="ARBA" id="ARBA00022475"/>
    </source>
</evidence>
<evidence type="ECO:0000259" key="14">
    <source>
        <dbReference type="PROSITE" id="PS50885"/>
    </source>
</evidence>
<evidence type="ECO:0000256" key="5">
    <source>
        <dbReference type="ARBA" id="ARBA00022553"/>
    </source>
</evidence>
<keyword evidence="8 15" id="KW-0418">Kinase</keyword>
<keyword evidence="12" id="KW-0812">Transmembrane</keyword>
<evidence type="ECO:0000313" key="16">
    <source>
        <dbReference type="Proteomes" id="UP001387110"/>
    </source>
</evidence>
<dbReference type="PROSITE" id="PS50109">
    <property type="entry name" value="HIS_KIN"/>
    <property type="match status" value="1"/>
</dbReference>
<reference evidence="15 16" key="1">
    <citation type="submission" date="2023-12" db="EMBL/GenBank/DDBJ databases">
        <authorList>
            <person name="Easwaran N."/>
            <person name="Lazarus H.P.S."/>
        </authorList>
    </citation>
    <scope>NUCLEOTIDE SEQUENCE [LARGE SCALE GENOMIC DNA]</scope>
    <source>
        <strain evidence="15 16">VIT-2023</strain>
    </source>
</reference>
<feature type="domain" description="Histidine kinase" evidence="13">
    <location>
        <begin position="140"/>
        <end position="350"/>
    </location>
</feature>
<evidence type="ECO:0000256" key="11">
    <source>
        <dbReference type="ARBA" id="ARBA00023136"/>
    </source>
</evidence>
<dbReference type="Gene3D" id="6.10.340.10">
    <property type="match status" value="1"/>
</dbReference>
<keyword evidence="6" id="KW-0808">Transferase</keyword>
<dbReference type="InterPro" id="IPR003660">
    <property type="entry name" value="HAMP_dom"/>
</dbReference>
<dbReference type="InterPro" id="IPR036890">
    <property type="entry name" value="HATPase_C_sf"/>
</dbReference>
<dbReference type="InterPro" id="IPR050351">
    <property type="entry name" value="BphY/WalK/GraS-like"/>
</dbReference>
<sequence length="356" mass="40599">MSVHKPSTYSLFSRIFTLQAAFTLLLIMITGFSLTQYACYSVNERQLSGSVLTSTLYSYFLIIGVLLASVSFVFHYLSIRRLLKPIRQLSQATHQFEETRHLGMLPYSTSPDIEHLIQTFDQMSRTIKHSEMTKDLFLRDLSHDLRTPLTTLSGYLEALQHNTISGSSTLYASLGEETQRMIRLLNQLDTLQKTELPVSVSSSESFSLQETFEEIFAAYSPSFRTIFKSITIEIEDLLLNHRREDFIQMITNLFQNIVDYNTGTTLLIQGTSMPQGYQLSFTHQGQFIAQHEKELIFEQFYRCDVSRSSPSRSGLGLSIVRKILYAQNGTITLNTDGYVHCFSIQFDLTSSTLNKG</sequence>
<dbReference type="EMBL" id="JBAWKY010000003">
    <property type="protein sequence ID" value="MEI4463025.1"/>
    <property type="molecule type" value="Genomic_DNA"/>
</dbReference>
<dbReference type="SMART" id="SM00388">
    <property type="entry name" value="HisKA"/>
    <property type="match status" value="1"/>
</dbReference>
<dbReference type="SUPFAM" id="SSF47384">
    <property type="entry name" value="Homodimeric domain of signal transducing histidine kinase"/>
    <property type="match status" value="1"/>
</dbReference>
<dbReference type="CDD" id="cd00075">
    <property type="entry name" value="HATPase"/>
    <property type="match status" value="1"/>
</dbReference>
<keyword evidence="10" id="KW-0902">Two-component regulatory system</keyword>
<dbReference type="PROSITE" id="PS50885">
    <property type="entry name" value="HAMP"/>
    <property type="match status" value="1"/>
</dbReference>
<keyword evidence="4" id="KW-1003">Cell membrane</keyword>
<name>A0ABU8EJC9_9BACL</name>
<organism evidence="15 16">
    <name type="scientific">Exiguobacterium indicum</name>
    <dbReference type="NCBI Taxonomy" id="296995"/>
    <lineage>
        <taxon>Bacteria</taxon>
        <taxon>Bacillati</taxon>
        <taxon>Bacillota</taxon>
        <taxon>Bacilli</taxon>
        <taxon>Bacillales</taxon>
        <taxon>Bacillales Family XII. Incertae Sedis</taxon>
        <taxon>Exiguobacterium</taxon>
    </lineage>
</organism>
<dbReference type="GO" id="GO:0016301">
    <property type="term" value="F:kinase activity"/>
    <property type="evidence" value="ECO:0007669"/>
    <property type="project" value="UniProtKB-KW"/>
</dbReference>
<dbReference type="PANTHER" id="PTHR45453:SF1">
    <property type="entry name" value="PHOSPHATE REGULON SENSOR PROTEIN PHOR"/>
    <property type="match status" value="1"/>
</dbReference>
<keyword evidence="16" id="KW-1185">Reference proteome</keyword>
<evidence type="ECO:0000256" key="6">
    <source>
        <dbReference type="ARBA" id="ARBA00022679"/>
    </source>
</evidence>
<evidence type="ECO:0000259" key="13">
    <source>
        <dbReference type="PROSITE" id="PS50109"/>
    </source>
</evidence>
<evidence type="ECO:0000256" key="9">
    <source>
        <dbReference type="ARBA" id="ARBA00022840"/>
    </source>
</evidence>
<accession>A0ABU8EJC9</accession>
<keyword evidence="9" id="KW-0067">ATP-binding</keyword>
<dbReference type="EC" id="2.7.13.3" evidence="3"/>
<feature type="transmembrane region" description="Helical" evidence="12">
    <location>
        <begin position="12"/>
        <end position="36"/>
    </location>
</feature>
<evidence type="ECO:0000256" key="8">
    <source>
        <dbReference type="ARBA" id="ARBA00022777"/>
    </source>
</evidence>
<keyword evidence="11 12" id="KW-0472">Membrane</keyword>
<dbReference type="Gene3D" id="3.30.565.10">
    <property type="entry name" value="Histidine kinase-like ATPase, C-terminal domain"/>
    <property type="match status" value="1"/>
</dbReference>
<dbReference type="InterPro" id="IPR003594">
    <property type="entry name" value="HATPase_dom"/>
</dbReference>
<comment type="catalytic activity">
    <reaction evidence="1">
        <text>ATP + protein L-histidine = ADP + protein N-phospho-L-histidine.</text>
        <dbReference type="EC" id="2.7.13.3"/>
    </reaction>
</comment>
<dbReference type="Pfam" id="PF00672">
    <property type="entry name" value="HAMP"/>
    <property type="match status" value="1"/>
</dbReference>
<dbReference type="CDD" id="cd06225">
    <property type="entry name" value="HAMP"/>
    <property type="match status" value="1"/>
</dbReference>
<dbReference type="Gene3D" id="1.10.287.130">
    <property type="match status" value="1"/>
</dbReference>
<evidence type="ECO:0000256" key="2">
    <source>
        <dbReference type="ARBA" id="ARBA00004651"/>
    </source>
</evidence>